<gene>
    <name evidence="1" type="ORF">RPERSI_LOCUS13678</name>
</gene>
<dbReference type="Proteomes" id="UP000789920">
    <property type="component" value="Unassembled WGS sequence"/>
</dbReference>
<organism evidence="1 2">
    <name type="scientific">Racocetra persica</name>
    <dbReference type="NCBI Taxonomy" id="160502"/>
    <lineage>
        <taxon>Eukaryota</taxon>
        <taxon>Fungi</taxon>
        <taxon>Fungi incertae sedis</taxon>
        <taxon>Mucoromycota</taxon>
        <taxon>Glomeromycotina</taxon>
        <taxon>Glomeromycetes</taxon>
        <taxon>Diversisporales</taxon>
        <taxon>Gigasporaceae</taxon>
        <taxon>Racocetra</taxon>
    </lineage>
</organism>
<protein>
    <submittedName>
        <fullName evidence="1">3573_t:CDS:1</fullName>
    </submittedName>
</protein>
<name>A0ACA9QFS8_9GLOM</name>
<feature type="non-terminal residue" evidence="1">
    <location>
        <position position="1"/>
    </location>
</feature>
<reference evidence="1" key="1">
    <citation type="submission" date="2021-06" db="EMBL/GenBank/DDBJ databases">
        <authorList>
            <person name="Kallberg Y."/>
            <person name="Tangrot J."/>
            <person name="Rosling A."/>
        </authorList>
    </citation>
    <scope>NUCLEOTIDE SEQUENCE</scope>
    <source>
        <strain evidence="1">MA461A</strain>
    </source>
</reference>
<feature type="non-terminal residue" evidence="1">
    <location>
        <position position="172"/>
    </location>
</feature>
<evidence type="ECO:0000313" key="1">
    <source>
        <dbReference type="EMBL" id="CAG8746149.1"/>
    </source>
</evidence>
<evidence type="ECO:0000313" key="2">
    <source>
        <dbReference type="Proteomes" id="UP000789920"/>
    </source>
</evidence>
<accession>A0ACA9QFS8</accession>
<dbReference type="EMBL" id="CAJVQC010030632">
    <property type="protein sequence ID" value="CAG8746149.1"/>
    <property type="molecule type" value="Genomic_DNA"/>
</dbReference>
<keyword evidence="2" id="KW-1185">Reference proteome</keyword>
<proteinExistence type="predicted"/>
<sequence length="172" mass="20029">MADVQETKLKYRRGTCLSCRKCLYCGIDLQQKRCNCNLSDAPHRGNRTAAVKNAFTRLFSPNWAKEQIEYVCQKIALYNYSLNPKEAFNFSMCSRCNSYFLRLSSKTKKSKTTLNSNPPNSTIMNNDSFSKIETYDLTTSMSEPSESDETYEWRSNERDCEKEYNNKDYVDN</sequence>
<comment type="caution">
    <text evidence="1">The sequence shown here is derived from an EMBL/GenBank/DDBJ whole genome shotgun (WGS) entry which is preliminary data.</text>
</comment>